<dbReference type="Proteomes" id="UP000630887">
    <property type="component" value="Unassembled WGS sequence"/>
</dbReference>
<keyword evidence="3" id="KW-1185">Reference proteome</keyword>
<feature type="compositionally biased region" description="Low complexity" evidence="1">
    <location>
        <begin position="375"/>
        <end position="384"/>
    </location>
</feature>
<evidence type="ECO:0000313" key="3">
    <source>
        <dbReference type="Proteomes" id="UP000630887"/>
    </source>
</evidence>
<gene>
    <name evidence="2" type="ORF">Cco03nite_61910</name>
</gene>
<proteinExistence type="predicted"/>
<feature type="compositionally biased region" description="Pro residues" evidence="1">
    <location>
        <begin position="385"/>
        <end position="396"/>
    </location>
</feature>
<protein>
    <recommendedName>
        <fullName evidence="4">DNA-binding beta-propeller fold protein YncE</fullName>
    </recommendedName>
</protein>
<dbReference type="AlphaFoldDB" id="A0A8J3PC15"/>
<evidence type="ECO:0000313" key="2">
    <source>
        <dbReference type="EMBL" id="GIG09491.1"/>
    </source>
</evidence>
<dbReference type="EMBL" id="BONI01000066">
    <property type="protein sequence ID" value="GIG09491.1"/>
    <property type="molecule type" value="Genomic_DNA"/>
</dbReference>
<organism evidence="2 3">
    <name type="scientific">Catellatospora coxensis</name>
    <dbReference type="NCBI Taxonomy" id="310354"/>
    <lineage>
        <taxon>Bacteria</taxon>
        <taxon>Bacillati</taxon>
        <taxon>Actinomycetota</taxon>
        <taxon>Actinomycetes</taxon>
        <taxon>Micromonosporales</taxon>
        <taxon>Micromonosporaceae</taxon>
        <taxon>Catellatospora</taxon>
    </lineage>
</organism>
<evidence type="ECO:0008006" key="4">
    <source>
        <dbReference type="Google" id="ProtNLM"/>
    </source>
</evidence>
<feature type="region of interest" description="Disordered" evidence="1">
    <location>
        <begin position="375"/>
        <end position="401"/>
    </location>
</feature>
<sequence length="539" mass="55539">MTPLPSFARFYRRHLRISGTVSTLLLVAGLTAAVLLPAPPAARPALDMTRASAWLESTTIGAVSLVSATAGRVVTVTALPGAAGHRMSVQQDGPDPYVSDLDANTVTRVDGARLTADPAVAFPTPVDLVTAGSDLYAVSMTAGTVTSVDPVTLAEAVPLGLPHPPLSAVLAGPDGTLWAHMTLNGTLVGLRDGAIRTSTPSAFYTEPVALAEVDGTVVLANLAKGIVVALDERGVPAQRWAALPATGPTALVATRGADGVLPVVLPGRGELLLSRPGDAPAEIVDLRAGSAARLGRPVSAGGVVYVPDDATGRVLRYAPGRGLLSPLWITAGPASLRVIARDGLVWAHDADGPHAVVVDGDTVRSLLKYTVPSPSAVPSAAPPSAAAPPSPGPSPVPRRDPVLRLPITYRTVSITSFTQLQGQPAWVAGIKDRLLPGTWRLTKSGSISYTAPGLAANMQPVRGTFSVSGSRVGFRGSKTYRDSVANNSLTMSGTITAGPRPVMTVTFNSRSETVAIVNGQTFRTVVVSRYRATLRLSAG</sequence>
<dbReference type="RefSeq" id="WP_203696524.1">
    <property type="nucleotide sequence ID" value="NZ_BAAALC010000018.1"/>
</dbReference>
<accession>A0A8J3PC15</accession>
<name>A0A8J3PC15_9ACTN</name>
<dbReference type="Gene3D" id="2.130.10.10">
    <property type="entry name" value="YVTN repeat-like/Quinoprotein amine dehydrogenase"/>
    <property type="match status" value="1"/>
</dbReference>
<comment type="caution">
    <text evidence="2">The sequence shown here is derived from an EMBL/GenBank/DDBJ whole genome shotgun (WGS) entry which is preliminary data.</text>
</comment>
<dbReference type="SUPFAM" id="SSF101898">
    <property type="entry name" value="NHL repeat"/>
    <property type="match status" value="1"/>
</dbReference>
<evidence type="ECO:0000256" key="1">
    <source>
        <dbReference type="SAM" id="MobiDB-lite"/>
    </source>
</evidence>
<reference evidence="2 3" key="1">
    <citation type="submission" date="2021-01" db="EMBL/GenBank/DDBJ databases">
        <title>Whole genome shotgun sequence of Catellatospora coxensis NBRC 107359.</title>
        <authorList>
            <person name="Komaki H."/>
            <person name="Tamura T."/>
        </authorList>
    </citation>
    <scope>NUCLEOTIDE SEQUENCE [LARGE SCALE GENOMIC DNA]</scope>
    <source>
        <strain evidence="2 3">NBRC 107359</strain>
    </source>
</reference>
<dbReference type="InterPro" id="IPR015943">
    <property type="entry name" value="WD40/YVTN_repeat-like_dom_sf"/>
</dbReference>